<keyword evidence="1" id="KW-0732">Signal</keyword>
<dbReference type="OrthoDB" id="9766750at2"/>
<dbReference type="RefSeq" id="WP_084120985.1">
    <property type="nucleotide sequence ID" value="NZ_LT838813.1"/>
</dbReference>
<sequence>MRYLFTITVLMLFFCLDSSAQTYRKGEINIENFVEDLFGIQRTDEDYEDLYESLLQVFLNPINLNKTNPEELQSIYILKPIQINSFFEYQQSFGKLISLYELQAIPEFDLETIYQLLPFVVLDDSEKIHGPLSERILESRDAYFIFRHSRVWETRRGFTPPDTLSNGRLSSRYLGDANNLYGRFRVQHTRDFSFGFTIDKDPGEQFVWDSNTKRYGFNFFSYHATLYNQGKWKAISIGDFQMQFGQGLVYGAGFAVGKGAETITTIRRSSIGIRPYTAALEFGFFRGISTTYQAGLVNITLMASNAPRDGNVSIQLDTLEREEAIITSLQSNGLHRTPTEIANKSRIRESNLGGNIHYNSPNKSLQIGINSLFSRFGQSFIRNPQIYNQFEFYGQENHVHSLYFAYSYQNYFFFGESAVSKSGGKGNILGMMSSLHPKLGFSVLWRRFDRNFHSFYGNAFSEGTRPINEHGLYFGLNFKPNQKYTWSFYYDYFRFPWLRYRIYAPSSGHEWLTRFTYSPSRNLLLFVQLREESKARNISEYPSFQSSYLLSQGKKWNYVFNLDYGIDKHWSIKSRVMASSFDFNESRTKGFVISQDVNVDFQKWRISTRVALFDTDNWDNRQFIYERNVLWLFSIPALSGQGMRYYILGQYRLSPKLSIWARFSRTIYTDREIIGTGLQRINGFRQTETVFQMRYQFNR</sequence>
<evidence type="ECO:0000313" key="2">
    <source>
        <dbReference type="EMBL" id="SMD44156.1"/>
    </source>
</evidence>
<protein>
    <submittedName>
        <fullName evidence="2">Helix-hairpin-helix motif-containing protein</fullName>
    </submittedName>
</protein>
<evidence type="ECO:0000313" key="3">
    <source>
        <dbReference type="Proteomes" id="UP000192333"/>
    </source>
</evidence>
<feature type="signal peptide" evidence="1">
    <location>
        <begin position="1"/>
        <end position="20"/>
    </location>
</feature>
<reference evidence="3" key="1">
    <citation type="submission" date="2017-04" db="EMBL/GenBank/DDBJ databases">
        <authorList>
            <person name="Varghese N."/>
            <person name="Submissions S."/>
        </authorList>
    </citation>
    <scope>NUCLEOTIDE SEQUENCE [LARGE SCALE GENOMIC DNA]</scope>
    <source>
        <strain evidence="3">DSM 16537</strain>
    </source>
</reference>
<dbReference type="Proteomes" id="UP000192333">
    <property type="component" value="Chromosome I"/>
</dbReference>
<proteinExistence type="predicted"/>
<accession>A0A1W2H6P2</accession>
<evidence type="ECO:0000256" key="1">
    <source>
        <dbReference type="SAM" id="SignalP"/>
    </source>
</evidence>
<dbReference type="EMBL" id="LT838813">
    <property type="protein sequence ID" value="SMD44156.1"/>
    <property type="molecule type" value="Genomic_DNA"/>
</dbReference>
<dbReference type="InterPro" id="IPR010994">
    <property type="entry name" value="RuvA_2-like"/>
</dbReference>
<gene>
    <name evidence="2" type="ORF">SAMN00777080_2771</name>
</gene>
<keyword evidence="3" id="KW-1185">Reference proteome</keyword>
<dbReference type="SUPFAM" id="SSF47781">
    <property type="entry name" value="RuvA domain 2-like"/>
    <property type="match status" value="1"/>
</dbReference>
<organism evidence="2 3">
    <name type="scientific">Aquiflexum balticum DSM 16537</name>
    <dbReference type="NCBI Taxonomy" id="758820"/>
    <lineage>
        <taxon>Bacteria</taxon>
        <taxon>Pseudomonadati</taxon>
        <taxon>Bacteroidota</taxon>
        <taxon>Cytophagia</taxon>
        <taxon>Cytophagales</taxon>
        <taxon>Cyclobacteriaceae</taxon>
        <taxon>Aquiflexum</taxon>
    </lineage>
</organism>
<feature type="chain" id="PRO_5012077151" evidence="1">
    <location>
        <begin position="21"/>
        <end position="699"/>
    </location>
</feature>
<dbReference type="STRING" id="758820.SAMN00777080_2771"/>
<dbReference type="AlphaFoldDB" id="A0A1W2H6P2"/>
<name>A0A1W2H6P2_9BACT</name>